<evidence type="ECO:0000256" key="1">
    <source>
        <dbReference type="ARBA" id="ARBA00004128"/>
    </source>
</evidence>
<dbReference type="GO" id="GO:0005774">
    <property type="term" value="C:vacuolar membrane"/>
    <property type="evidence" value="ECO:0007669"/>
    <property type="project" value="UniProtKB-SubCell"/>
</dbReference>
<feature type="transmembrane region" description="Helical" evidence="8">
    <location>
        <begin position="16"/>
        <end position="36"/>
    </location>
</feature>
<keyword evidence="10" id="KW-1185">Reference proteome</keyword>
<keyword evidence="4 8" id="KW-0812">Transmembrane</keyword>
<evidence type="ECO:0000256" key="5">
    <source>
        <dbReference type="ARBA" id="ARBA00022989"/>
    </source>
</evidence>
<dbReference type="OMA" id="QQQWEMY"/>
<feature type="transmembrane region" description="Helical" evidence="8">
    <location>
        <begin position="205"/>
        <end position="225"/>
    </location>
</feature>
<dbReference type="Pfam" id="PF11700">
    <property type="entry name" value="ATG22"/>
    <property type="match status" value="1"/>
</dbReference>
<feature type="transmembrane region" description="Helical" evidence="8">
    <location>
        <begin position="48"/>
        <end position="66"/>
    </location>
</feature>
<feature type="transmembrane region" description="Helical" evidence="8">
    <location>
        <begin position="425"/>
        <end position="448"/>
    </location>
</feature>
<comment type="similarity">
    <text evidence="2 8">Belongs to the ATG22 family.</text>
</comment>
<keyword evidence="5 8" id="KW-1133">Transmembrane helix</keyword>
<proteinExistence type="inferred from homology"/>
<evidence type="ECO:0000256" key="2">
    <source>
        <dbReference type="ARBA" id="ARBA00006978"/>
    </source>
</evidence>
<gene>
    <name evidence="9" type="ORF">TRAPUB_11563</name>
</gene>
<evidence type="ECO:0000256" key="4">
    <source>
        <dbReference type="ARBA" id="ARBA00022692"/>
    </source>
</evidence>
<sequence length="493" mass="52836">MSIPSRSHFKPSLSSLWAGLQTTVSVSSATYAYLTNAHYPPAPHRKKLLLAFAALGSISAILFLLVPSTSPAWPLIAPLAVCANVGFGASIVALNAYIPTLAQGAQEVIEARANLARHTRSADLPAEPHDSADTASEADEPLLAQTSDEDSARAAKAEHDKILSTTTSRISSQGIALGYASGIVMLLLALIPVRAMKGSTDALRLAIGLSGIWWAVFSLPAAVWLPGAATIANATHSLEEDGDNVPPRAAGDEQKWSMTREIARAWRRLGQMLRWREIKKLRNTFTYLAAWFLLSDGFTTITSTALLFGKTTLHMPASSLVLIGALTPSAGILGSLVWPMVQRRAGWSNLRVLVVLVAMASAIPAYGCLGFLPVFQKGSVKFGGLTTPAEMYVLAVYFGSVYGAFQGYARAFYAEFIPPGEEARWYALFSITDKSSSFVGPLVVGLIADTTGNIRYAFFFLVVMIWAAVPVLMAVDVERGRADAQRYAAHAAM</sequence>
<comment type="subcellular location">
    <subcellularLocation>
        <location evidence="1 8">Vacuole membrane</location>
        <topology evidence="1 8">Multi-pass membrane protein</topology>
    </subcellularLocation>
</comment>
<evidence type="ECO:0000313" key="10">
    <source>
        <dbReference type="Proteomes" id="UP000184267"/>
    </source>
</evidence>
<dbReference type="STRING" id="154538.A0A1M2VWC3"/>
<evidence type="ECO:0000256" key="6">
    <source>
        <dbReference type="ARBA" id="ARBA00023006"/>
    </source>
</evidence>
<reference evidence="9 10" key="1">
    <citation type="submission" date="2016-10" db="EMBL/GenBank/DDBJ databases">
        <title>Genome sequence of the basidiomycete white-rot fungus Trametes pubescens.</title>
        <authorList>
            <person name="Makela M.R."/>
            <person name="Granchi Z."/>
            <person name="Peng M."/>
            <person name="De Vries R.P."/>
            <person name="Grigoriev I."/>
            <person name="Riley R."/>
            <person name="Hilden K."/>
        </authorList>
    </citation>
    <scope>NUCLEOTIDE SEQUENCE [LARGE SCALE GENOMIC DNA]</scope>
    <source>
        <strain evidence="9 10">FBCC735</strain>
    </source>
</reference>
<dbReference type="AlphaFoldDB" id="A0A1M2VWC3"/>
<keyword evidence="8" id="KW-0926">Vacuole</keyword>
<feature type="transmembrane region" description="Helical" evidence="8">
    <location>
        <begin position="392"/>
        <end position="413"/>
    </location>
</feature>
<organism evidence="9 10">
    <name type="scientific">Trametes pubescens</name>
    <name type="common">White-rot fungus</name>
    <dbReference type="NCBI Taxonomy" id="154538"/>
    <lineage>
        <taxon>Eukaryota</taxon>
        <taxon>Fungi</taxon>
        <taxon>Dikarya</taxon>
        <taxon>Basidiomycota</taxon>
        <taxon>Agaricomycotina</taxon>
        <taxon>Agaricomycetes</taxon>
        <taxon>Polyporales</taxon>
        <taxon>Polyporaceae</taxon>
        <taxon>Trametes</taxon>
    </lineage>
</organism>
<feature type="transmembrane region" description="Helical" evidence="8">
    <location>
        <begin position="174"/>
        <end position="193"/>
    </location>
</feature>
<dbReference type="GO" id="GO:0032974">
    <property type="term" value="P:amino acid transmembrane export from vacuole"/>
    <property type="evidence" value="ECO:0007669"/>
    <property type="project" value="TreeGrafter"/>
</dbReference>
<dbReference type="EMBL" id="MNAD01000557">
    <property type="protein sequence ID" value="OJT11917.1"/>
    <property type="molecule type" value="Genomic_DNA"/>
</dbReference>
<dbReference type="InterPro" id="IPR050495">
    <property type="entry name" value="ATG22/LtaA_families"/>
</dbReference>
<accession>A0A1M2VWC3</accession>
<feature type="transmembrane region" description="Helical" evidence="8">
    <location>
        <begin position="320"/>
        <end position="338"/>
    </location>
</feature>
<protein>
    <recommendedName>
        <fullName evidence="8">Autophagy-related protein</fullName>
    </recommendedName>
</protein>
<dbReference type="InterPro" id="IPR024671">
    <property type="entry name" value="Atg22-like"/>
</dbReference>
<evidence type="ECO:0000256" key="8">
    <source>
        <dbReference type="RuleBase" id="RU363073"/>
    </source>
</evidence>
<keyword evidence="3 8" id="KW-0813">Transport</keyword>
<dbReference type="Proteomes" id="UP000184267">
    <property type="component" value="Unassembled WGS sequence"/>
</dbReference>
<dbReference type="InterPro" id="IPR036259">
    <property type="entry name" value="MFS_trans_sf"/>
</dbReference>
<evidence type="ECO:0000313" key="9">
    <source>
        <dbReference type="EMBL" id="OJT11917.1"/>
    </source>
</evidence>
<keyword evidence="7 8" id="KW-0472">Membrane</keyword>
<evidence type="ECO:0000256" key="3">
    <source>
        <dbReference type="ARBA" id="ARBA00022448"/>
    </source>
</evidence>
<feature type="transmembrane region" description="Helical" evidence="8">
    <location>
        <begin position="284"/>
        <end position="308"/>
    </location>
</feature>
<dbReference type="SUPFAM" id="SSF103473">
    <property type="entry name" value="MFS general substrate transporter"/>
    <property type="match status" value="1"/>
</dbReference>
<comment type="function">
    <text evidence="8">Vacuolar effluxer which mediate the efflux of amino acids resulting from autophagic degradation. The release of autophagic amino acids allows the maintenance of protein synthesis and viability during nitrogen starvation.</text>
</comment>
<keyword evidence="8" id="KW-0029">Amino-acid transport</keyword>
<feature type="transmembrane region" description="Helical" evidence="8">
    <location>
        <begin position="72"/>
        <end position="98"/>
    </location>
</feature>
<name>A0A1M2VWC3_TRAPU</name>
<keyword evidence="6 8" id="KW-0072">Autophagy</keyword>
<feature type="transmembrane region" description="Helical" evidence="8">
    <location>
        <begin position="454"/>
        <end position="475"/>
    </location>
</feature>
<dbReference type="PANTHER" id="PTHR23519:SF1">
    <property type="entry name" value="AUTOPHAGY-RELATED PROTEIN 22"/>
    <property type="match status" value="1"/>
</dbReference>
<feature type="transmembrane region" description="Helical" evidence="8">
    <location>
        <begin position="350"/>
        <end position="372"/>
    </location>
</feature>
<dbReference type="Gene3D" id="1.20.1250.20">
    <property type="entry name" value="MFS general substrate transporter like domains"/>
    <property type="match status" value="1"/>
</dbReference>
<dbReference type="OrthoDB" id="192733at2759"/>
<comment type="caution">
    <text evidence="9">The sequence shown here is derived from an EMBL/GenBank/DDBJ whole genome shotgun (WGS) entry which is preliminary data.</text>
</comment>
<dbReference type="GO" id="GO:0006914">
    <property type="term" value="P:autophagy"/>
    <property type="evidence" value="ECO:0007669"/>
    <property type="project" value="UniProtKB-KW"/>
</dbReference>
<dbReference type="PANTHER" id="PTHR23519">
    <property type="entry name" value="AUTOPHAGY-RELATED PROTEIN 22"/>
    <property type="match status" value="1"/>
</dbReference>
<evidence type="ECO:0000256" key="7">
    <source>
        <dbReference type="ARBA" id="ARBA00023136"/>
    </source>
</evidence>